<gene>
    <name evidence="6" type="ORF">D0Y96_13175</name>
</gene>
<dbReference type="Gene3D" id="3.40.30.10">
    <property type="entry name" value="Glutaredoxin"/>
    <property type="match status" value="1"/>
</dbReference>
<dbReference type="GO" id="GO:0017004">
    <property type="term" value="P:cytochrome complex assembly"/>
    <property type="evidence" value="ECO:0007669"/>
    <property type="project" value="UniProtKB-KW"/>
</dbReference>
<dbReference type="Pfam" id="PF00578">
    <property type="entry name" value="AhpC-TSA"/>
    <property type="match status" value="1"/>
</dbReference>
<dbReference type="PANTHER" id="PTHR42852:SF6">
    <property type="entry name" value="THIOL:DISULFIDE INTERCHANGE PROTEIN DSBE"/>
    <property type="match status" value="1"/>
</dbReference>
<dbReference type="PANTHER" id="PTHR42852">
    <property type="entry name" value="THIOL:DISULFIDE INTERCHANGE PROTEIN DSBE"/>
    <property type="match status" value="1"/>
</dbReference>
<keyword evidence="7" id="KW-1185">Reference proteome</keyword>
<keyword evidence="2" id="KW-0201">Cytochrome c-type biogenesis</keyword>
<dbReference type="GO" id="GO:0016491">
    <property type="term" value="F:oxidoreductase activity"/>
    <property type="evidence" value="ECO:0007669"/>
    <property type="project" value="InterPro"/>
</dbReference>
<keyword evidence="4" id="KW-0676">Redox-active center</keyword>
<organism evidence="6 7">
    <name type="scientific">Paracidobacterium acidisoli</name>
    <dbReference type="NCBI Taxonomy" id="2303751"/>
    <lineage>
        <taxon>Bacteria</taxon>
        <taxon>Pseudomonadati</taxon>
        <taxon>Acidobacteriota</taxon>
        <taxon>Terriglobia</taxon>
        <taxon>Terriglobales</taxon>
        <taxon>Acidobacteriaceae</taxon>
        <taxon>Paracidobacterium</taxon>
    </lineage>
</organism>
<dbReference type="InterPro" id="IPR000866">
    <property type="entry name" value="AhpC/TSA"/>
</dbReference>
<name>A0A372IN80_9BACT</name>
<evidence type="ECO:0000256" key="2">
    <source>
        <dbReference type="ARBA" id="ARBA00022748"/>
    </source>
</evidence>
<dbReference type="InterPro" id="IPR050553">
    <property type="entry name" value="Thioredoxin_ResA/DsbE_sf"/>
</dbReference>
<dbReference type="GO" id="GO:0016209">
    <property type="term" value="F:antioxidant activity"/>
    <property type="evidence" value="ECO:0007669"/>
    <property type="project" value="InterPro"/>
</dbReference>
<accession>A0A372IN80</accession>
<evidence type="ECO:0000259" key="5">
    <source>
        <dbReference type="PROSITE" id="PS51352"/>
    </source>
</evidence>
<dbReference type="InterPro" id="IPR036249">
    <property type="entry name" value="Thioredoxin-like_sf"/>
</dbReference>
<evidence type="ECO:0000313" key="6">
    <source>
        <dbReference type="EMBL" id="RFU16335.1"/>
    </source>
</evidence>
<proteinExistence type="predicted"/>
<dbReference type="AlphaFoldDB" id="A0A372IN80"/>
<sequence>MAGIILACVVAVTTHAQSHASEKPQTDTSADLLGKPAPSFVVLTLDGRQVSLADYKGKALIVNFWATWCGNCKLEMPWLAQLREQYVSQGFEVVGIVTDGATEQKVRQIADKYGVKYPVLRCNHKTAQAYGGLPYLPESFYIDKTGKVVLEAADASSKEEVEANIRKLLGLGAK</sequence>
<dbReference type="CDD" id="cd02966">
    <property type="entry name" value="TlpA_like_family"/>
    <property type="match status" value="1"/>
</dbReference>
<protein>
    <submittedName>
        <fullName evidence="6">TlpA family protein disulfide reductase</fullName>
    </submittedName>
</protein>
<comment type="caution">
    <text evidence="6">The sequence shown here is derived from an EMBL/GenBank/DDBJ whole genome shotgun (WGS) entry which is preliminary data.</text>
</comment>
<reference evidence="6 7" key="1">
    <citation type="submission" date="2018-08" db="EMBL/GenBank/DDBJ databases">
        <title>Acidipila sp. 4G-K13, an acidobacterium isolated from forest soil.</title>
        <authorList>
            <person name="Gao Z.-H."/>
            <person name="Qiu L.-H."/>
        </authorList>
    </citation>
    <scope>NUCLEOTIDE SEQUENCE [LARGE SCALE GENOMIC DNA]</scope>
    <source>
        <strain evidence="6 7">4G-K13</strain>
    </source>
</reference>
<evidence type="ECO:0000256" key="4">
    <source>
        <dbReference type="ARBA" id="ARBA00023284"/>
    </source>
</evidence>
<keyword evidence="3" id="KW-1015">Disulfide bond</keyword>
<comment type="subcellular location">
    <subcellularLocation>
        <location evidence="1">Cell envelope</location>
    </subcellularLocation>
</comment>
<dbReference type="Proteomes" id="UP000264702">
    <property type="component" value="Unassembled WGS sequence"/>
</dbReference>
<evidence type="ECO:0000313" key="7">
    <source>
        <dbReference type="Proteomes" id="UP000264702"/>
    </source>
</evidence>
<dbReference type="InterPro" id="IPR013766">
    <property type="entry name" value="Thioredoxin_domain"/>
</dbReference>
<evidence type="ECO:0000256" key="1">
    <source>
        <dbReference type="ARBA" id="ARBA00004196"/>
    </source>
</evidence>
<dbReference type="EMBL" id="QVQT01000004">
    <property type="protein sequence ID" value="RFU16335.1"/>
    <property type="molecule type" value="Genomic_DNA"/>
</dbReference>
<dbReference type="SUPFAM" id="SSF52833">
    <property type="entry name" value="Thioredoxin-like"/>
    <property type="match status" value="1"/>
</dbReference>
<dbReference type="OrthoDB" id="25753at2"/>
<dbReference type="RefSeq" id="WP_117300587.1">
    <property type="nucleotide sequence ID" value="NZ_QVQT02000004.1"/>
</dbReference>
<dbReference type="PROSITE" id="PS51352">
    <property type="entry name" value="THIOREDOXIN_2"/>
    <property type="match status" value="1"/>
</dbReference>
<dbReference type="GO" id="GO:0030313">
    <property type="term" value="C:cell envelope"/>
    <property type="evidence" value="ECO:0007669"/>
    <property type="project" value="UniProtKB-SubCell"/>
</dbReference>
<evidence type="ECO:0000256" key="3">
    <source>
        <dbReference type="ARBA" id="ARBA00023157"/>
    </source>
</evidence>
<feature type="domain" description="Thioredoxin" evidence="5">
    <location>
        <begin position="31"/>
        <end position="170"/>
    </location>
</feature>